<feature type="transmembrane region" description="Helical" evidence="7">
    <location>
        <begin position="359"/>
        <end position="385"/>
    </location>
</feature>
<dbReference type="InterPro" id="IPR004240">
    <property type="entry name" value="EMP70"/>
</dbReference>
<evidence type="ECO:0000313" key="8">
    <source>
        <dbReference type="EMBL" id="CAK8986621.1"/>
    </source>
</evidence>
<feature type="transmembrane region" description="Helical" evidence="7">
    <location>
        <begin position="391"/>
        <end position="418"/>
    </location>
</feature>
<evidence type="ECO:0000313" key="9">
    <source>
        <dbReference type="Proteomes" id="UP001642464"/>
    </source>
</evidence>
<feature type="transmembrane region" description="Helical" evidence="7">
    <location>
        <begin position="228"/>
        <end position="253"/>
    </location>
</feature>
<evidence type="ECO:0000256" key="7">
    <source>
        <dbReference type="RuleBase" id="RU363079"/>
    </source>
</evidence>
<feature type="transmembrane region" description="Helical" evidence="7">
    <location>
        <begin position="292"/>
        <end position="319"/>
    </location>
</feature>
<comment type="similarity">
    <text evidence="2 7">Belongs to the nonaspanin (TM9SF) (TC 9.A.2) family.</text>
</comment>
<dbReference type="Proteomes" id="UP001642464">
    <property type="component" value="Unassembled WGS sequence"/>
</dbReference>
<name>A0ABP0H8U8_9DINO</name>
<feature type="transmembrane region" description="Helical" evidence="7">
    <location>
        <begin position="561"/>
        <end position="582"/>
    </location>
</feature>
<evidence type="ECO:0000256" key="6">
    <source>
        <dbReference type="ARBA" id="ARBA00023136"/>
    </source>
</evidence>
<keyword evidence="4" id="KW-0732">Signal</keyword>
<evidence type="ECO:0000256" key="5">
    <source>
        <dbReference type="ARBA" id="ARBA00022989"/>
    </source>
</evidence>
<dbReference type="PANTHER" id="PTHR10766">
    <property type="entry name" value="TRANSMEMBRANE 9 SUPERFAMILY PROTEIN"/>
    <property type="match status" value="1"/>
</dbReference>
<evidence type="ECO:0000256" key="3">
    <source>
        <dbReference type="ARBA" id="ARBA00022692"/>
    </source>
</evidence>
<reference evidence="8 9" key="1">
    <citation type="submission" date="2024-02" db="EMBL/GenBank/DDBJ databases">
        <authorList>
            <person name="Chen Y."/>
            <person name="Shah S."/>
            <person name="Dougan E. K."/>
            <person name="Thang M."/>
            <person name="Chan C."/>
        </authorList>
    </citation>
    <scope>NUCLEOTIDE SEQUENCE [LARGE SCALE GENOMIC DNA]</scope>
</reference>
<comment type="subcellular location">
    <subcellularLocation>
        <location evidence="1">Membrane</location>
        <topology evidence="1">Multi-pass membrane protein</topology>
    </subcellularLocation>
</comment>
<keyword evidence="5 7" id="KW-1133">Transmembrane helix</keyword>
<feature type="transmembrane region" description="Helical" evidence="7">
    <location>
        <begin position="522"/>
        <end position="541"/>
    </location>
</feature>
<evidence type="ECO:0000256" key="2">
    <source>
        <dbReference type="ARBA" id="ARBA00005227"/>
    </source>
</evidence>
<comment type="caution">
    <text evidence="8">The sequence shown here is derived from an EMBL/GenBank/DDBJ whole genome shotgun (WGS) entry which is preliminary data.</text>
</comment>
<sequence length="592" mass="67133">MALGVGPAAAGSGGQYADRAKVQVVANKIGPYYNPSETYAYFSLPFCVPEHMEHHSHNLGEILSGDRKVVTAYDVQFKVPYEFRRLCKKTLSAEEVEAFQVAIDEDYYFEMLVDNLPVWGYVGVIQTPSAAAFLSNGEQLKPLEEIDISSRRFLYTHLVFTISYNKDRIIGVSLTSSPERRVDITEAKPVEVDFSYEVTWQETKVPFSERVEKYQKAEFLPATFEIHWLSIINSFVLVVLLTVFLAIILMRVLKNDFTRYMQADEEEELVEDESGWKQIHGDVFRFPENKNLFAAILGAGTHLLCTSLLVLVLALFSIFSPTKKGAISTVGFVLYALTSGTSGYVAVSMYMQMGGTKWVWNTILTAILFPGPLFCMFCVLNTIAISYDSTAALPFGTIMLVFCVYLLVTFPLTVLGAIMGKRHAKPFDAPCRTNKAARGVPDMPWYRGTALQMLIAGFLPFSAIYIELHYIFSSIWGHKVYTLFGILFLALVMLLIVTCFITVALIYFQLAAEEHRWWWRSILYGGSSGFFVYLYSFFYYYERSKMSGLLQTSFYFGYMLIVSYAFFLILGTVGFFSSLTFVRSIYQQLKLD</sequence>
<feature type="transmembrane region" description="Helical" evidence="7">
    <location>
        <begin position="453"/>
        <end position="472"/>
    </location>
</feature>
<proteinExistence type="inferred from homology"/>
<dbReference type="EMBL" id="CAXAMM010000236">
    <property type="protein sequence ID" value="CAK8986621.1"/>
    <property type="molecule type" value="Genomic_DNA"/>
</dbReference>
<feature type="transmembrane region" description="Helical" evidence="7">
    <location>
        <begin position="325"/>
        <end position="347"/>
    </location>
</feature>
<feature type="transmembrane region" description="Helical" evidence="7">
    <location>
        <begin position="484"/>
        <end position="510"/>
    </location>
</feature>
<organism evidence="8 9">
    <name type="scientific">Durusdinium trenchii</name>
    <dbReference type="NCBI Taxonomy" id="1381693"/>
    <lineage>
        <taxon>Eukaryota</taxon>
        <taxon>Sar</taxon>
        <taxon>Alveolata</taxon>
        <taxon>Dinophyceae</taxon>
        <taxon>Suessiales</taxon>
        <taxon>Symbiodiniaceae</taxon>
        <taxon>Durusdinium</taxon>
    </lineage>
</organism>
<protein>
    <recommendedName>
        <fullName evidence="7">Transmembrane 9 superfamily member</fullName>
    </recommendedName>
</protein>
<evidence type="ECO:0000256" key="4">
    <source>
        <dbReference type="ARBA" id="ARBA00022729"/>
    </source>
</evidence>
<keyword evidence="6 7" id="KW-0472">Membrane</keyword>
<dbReference type="Pfam" id="PF02990">
    <property type="entry name" value="EMP70"/>
    <property type="match status" value="1"/>
</dbReference>
<accession>A0ABP0H8U8</accession>
<dbReference type="PANTHER" id="PTHR10766:SF177">
    <property type="entry name" value="TRANSMEMBRANE 9 SUPERFAMILY MEMBER 1"/>
    <property type="match status" value="1"/>
</dbReference>
<evidence type="ECO:0000256" key="1">
    <source>
        <dbReference type="ARBA" id="ARBA00004141"/>
    </source>
</evidence>
<keyword evidence="3 7" id="KW-0812">Transmembrane</keyword>
<keyword evidence="9" id="KW-1185">Reference proteome</keyword>
<gene>
    <name evidence="8" type="ORF">SCF082_LOCUS632</name>
</gene>